<gene>
    <name evidence="1" type="ORF">DAPPUDRAFT_252871</name>
</gene>
<dbReference type="KEGG" id="dpx:DAPPUDRAFT_252871"/>
<dbReference type="InParanoid" id="E9H3N8"/>
<organism evidence="1 2">
    <name type="scientific">Daphnia pulex</name>
    <name type="common">Water flea</name>
    <dbReference type="NCBI Taxonomy" id="6669"/>
    <lineage>
        <taxon>Eukaryota</taxon>
        <taxon>Metazoa</taxon>
        <taxon>Ecdysozoa</taxon>
        <taxon>Arthropoda</taxon>
        <taxon>Crustacea</taxon>
        <taxon>Branchiopoda</taxon>
        <taxon>Diplostraca</taxon>
        <taxon>Cladocera</taxon>
        <taxon>Anomopoda</taxon>
        <taxon>Daphniidae</taxon>
        <taxon>Daphnia</taxon>
    </lineage>
</organism>
<dbReference type="Proteomes" id="UP000000305">
    <property type="component" value="Unassembled WGS sequence"/>
</dbReference>
<accession>E9H3N8</accession>
<proteinExistence type="predicted"/>
<reference evidence="1 2" key="1">
    <citation type="journal article" date="2011" name="Science">
        <title>The ecoresponsive genome of Daphnia pulex.</title>
        <authorList>
            <person name="Colbourne J.K."/>
            <person name="Pfrender M.E."/>
            <person name="Gilbert D."/>
            <person name="Thomas W.K."/>
            <person name="Tucker A."/>
            <person name="Oakley T.H."/>
            <person name="Tokishita S."/>
            <person name="Aerts A."/>
            <person name="Arnold G.J."/>
            <person name="Basu M.K."/>
            <person name="Bauer D.J."/>
            <person name="Caceres C.E."/>
            <person name="Carmel L."/>
            <person name="Casola C."/>
            <person name="Choi J.H."/>
            <person name="Detter J.C."/>
            <person name="Dong Q."/>
            <person name="Dusheyko S."/>
            <person name="Eads B.D."/>
            <person name="Frohlich T."/>
            <person name="Geiler-Samerotte K.A."/>
            <person name="Gerlach D."/>
            <person name="Hatcher P."/>
            <person name="Jogdeo S."/>
            <person name="Krijgsveld J."/>
            <person name="Kriventseva E.V."/>
            <person name="Kultz D."/>
            <person name="Laforsch C."/>
            <person name="Lindquist E."/>
            <person name="Lopez J."/>
            <person name="Manak J.R."/>
            <person name="Muller J."/>
            <person name="Pangilinan J."/>
            <person name="Patwardhan R.P."/>
            <person name="Pitluck S."/>
            <person name="Pritham E.J."/>
            <person name="Rechtsteiner A."/>
            <person name="Rho M."/>
            <person name="Rogozin I.B."/>
            <person name="Sakarya O."/>
            <person name="Salamov A."/>
            <person name="Schaack S."/>
            <person name="Shapiro H."/>
            <person name="Shiga Y."/>
            <person name="Skalitzky C."/>
            <person name="Smith Z."/>
            <person name="Souvorov A."/>
            <person name="Sung W."/>
            <person name="Tang Z."/>
            <person name="Tsuchiya D."/>
            <person name="Tu H."/>
            <person name="Vos H."/>
            <person name="Wang M."/>
            <person name="Wolf Y.I."/>
            <person name="Yamagata H."/>
            <person name="Yamada T."/>
            <person name="Ye Y."/>
            <person name="Shaw J.R."/>
            <person name="Andrews J."/>
            <person name="Crease T.J."/>
            <person name="Tang H."/>
            <person name="Lucas S.M."/>
            <person name="Robertson H.M."/>
            <person name="Bork P."/>
            <person name="Koonin E.V."/>
            <person name="Zdobnov E.M."/>
            <person name="Grigoriev I.V."/>
            <person name="Lynch M."/>
            <person name="Boore J.L."/>
        </authorList>
    </citation>
    <scope>NUCLEOTIDE SEQUENCE [LARGE SCALE GENOMIC DNA]</scope>
</reference>
<protein>
    <submittedName>
        <fullName evidence="1">Uncharacterized protein</fullName>
    </submittedName>
</protein>
<sequence length="145" mass="15894">MENTTVLSDDVELSESMVHPFLPIVRGYQRILPEGFFLSSAAGLVSRTTSDGSINKEIGKQPFQIQKKGSHQVAKYFIDLRATMGLDLYLPIPCGQYTCQNVVSCCVLHVSLHVKVGGDFSQCALPIQQAASDVSCWEDSLVDKV</sequence>
<evidence type="ECO:0000313" key="1">
    <source>
        <dbReference type="EMBL" id="EFX73664.1"/>
    </source>
</evidence>
<evidence type="ECO:0000313" key="2">
    <source>
        <dbReference type="Proteomes" id="UP000000305"/>
    </source>
</evidence>
<dbReference type="HOGENOM" id="CLU_1788806_0_0_1"/>
<name>E9H3N8_DAPPU</name>
<dbReference type="AlphaFoldDB" id="E9H3N8"/>
<keyword evidence="2" id="KW-1185">Reference proteome</keyword>
<dbReference type="EMBL" id="GL732589">
    <property type="protein sequence ID" value="EFX73664.1"/>
    <property type="molecule type" value="Genomic_DNA"/>
</dbReference>